<dbReference type="GO" id="GO:0005886">
    <property type="term" value="C:plasma membrane"/>
    <property type="evidence" value="ECO:0007669"/>
    <property type="project" value="UniProtKB-SubCell"/>
</dbReference>
<feature type="compositionally biased region" description="Low complexity" evidence="9">
    <location>
        <begin position="347"/>
        <end position="358"/>
    </location>
</feature>
<evidence type="ECO:0000256" key="6">
    <source>
        <dbReference type="ARBA" id="ARBA00023170"/>
    </source>
</evidence>
<evidence type="ECO:0000256" key="5">
    <source>
        <dbReference type="ARBA" id="ARBA00023136"/>
    </source>
</evidence>
<evidence type="ECO:0000256" key="8">
    <source>
        <dbReference type="RuleBase" id="RU363108"/>
    </source>
</evidence>
<dbReference type="GO" id="GO:0008049">
    <property type="term" value="P:male courtship behavior"/>
    <property type="evidence" value="ECO:0007669"/>
    <property type="project" value="TreeGrafter"/>
</dbReference>
<accession>A0AAV2NDI0</accession>
<keyword evidence="6 8" id="KW-0675">Receptor</keyword>
<feature type="transmembrane region" description="Helical" evidence="8">
    <location>
        <begin position="176"/>
        <end position="198"/>
    </location>
</feature>
<evidence type="ECO:0000256" key="3">
    <source>
        <dbReference type="ARBA" id="ARBA00022692"/>
    </source>
</evidence>
<dbReference type="InterPro" id="IPR013604">
    <property type="entry name" value="7TM_chemorcpt"/>
</dbReference>
<keyword evidence="3 8" id="KW-0812">Transmembrane</keyword>
<feature type="transmembrane region" description="Helical" evidence="8">
    <location>
        <begin position="144"/>
        <end position="164"/>
    </location>
</feature>
<evidence type="ECO:0000313" key="10">
    <source>
        <dbReference type="EMBL" id="CAL1678216.1"/>
    </source>
</evidence>
<gene>
    <name evidence="10" type="ORF">LPLAT_LOCUS4112</name>
</gene>
<comment type="subcellular location">
    <subcellularLocation>
        <location evidence="1 8">Cell membrane</location>
        <topology evidence="1 8">Multi-pass membrane protein</topology>
    </subcellularLocation>
</comment>
<evidence type="ECO:0000256" key="9">
    <source>
        <dbReference type="SAM" id="MobiDB-lite"/>
    </source>
</evidence>
<organism evidence="10 11">
    <name type="scientific">Lasius platythorax</name>
    <dbReference type="NCBI Taxonomy" id="488582"/>
    <lineage>
        <taxon>Eukaryota</taxon>
        <taxon>Metazoa</taxon>
        <taxon>Ecdysozoa</taxon>
        <taxon>Arthropoda</taxon>
        <taxon>Hexapoda</taxon>
        <taxon>Insecta</taxon>
        <taxon>Pterygota</taxon>
        <taxon>Neoptera</taxon>
        <taxon>Endopterygota</taxon>
        <taxon>Hymenoptera</taxon>
        <taxon>Apocrita</taxon>
        <taxon>Aculeata</taxon>
        <taxon>Formicoidea</taxon>
        <taxon>Formicidae</taxon>
        <taxon>Formicinae</taxon>
        <taxon>Lasius</taxon>
        <taxon>Lasius</taxon>
    </lineage>
</organism>
<dbReference type="AlphaFoldDB" id="A0AAV2NDI0"/>
<feature type="compositionally biased region" description="Polar residues" evidence="9">
    <location>
        <begin position="333"/>
        <end position="343"/>
    </location>
</feature>
<comment type="similarity">
    <text evidence="8">Belongs to the insect chemoreceptor superfamily. Gustatory receptor (GR) family.</text>
</comment>
<evidence type="ECO:0000256" key="2">
    <source>
        <dbReference type="ARBA" id="ARBA00022475"/>
    </source>
</evidence>
<dbReference type="GO" id="GO:0043025">
    <property type="term" value="C:neuronal cell body"/>
    <property type="evidence" value="ECO:0007669"/>
    <property type="project" value="TreeGrafter"/>
</dbReference>
<dbReference type="GO" id="GO:0007165">
    <property type="term" value="P:signal transduction"/>
    <property type="evidence" value="ECO:0007669"/>
    <property type="project" value="UniProtKB-KW"/>
</dbReference>
<protein>
    <recommendedName>
        <fullName evidence="8">Gustatory receptor</fullName>
    </recommendedName>
</protein>
<evidence type="ECO:0000313" key="11">
    <source>
        <dbReference type="Proteomes" id="UP001497644"/>
    </source>
</evidence>
<dbReference type="EMBL" id="OZ034837">
    <property type="protein sequence ID" value="CAL1678216.1"/>
    <property type="molecule type" value="Genomic_DNA"/>
</dbReference>
<feature type="transmembrane region" description="Helical" evidence="8">
    <location>
        <begin position="46"/>
        <end position="63"/>
    </location>
</feature>
<evidence type="ECO:0000256" key="7">
    <source>
        <dbReference type="ARBA" id="ARBA00023224"/>
    </source>
</evidence>
<comment type="caution">
    <text evidence="8">Lacks conserved residue(s) required for the propagation of feature annotation.</text>
</comment>
<dbReference type="GO" id="GO:0050909">
    <property type="term" value="P:sensory perception of taste"/>
    <property type="evidence" value="ECO:0007669"/>
    <property type="project" value="InterPro"/>
</dbReference>
<keyword evidence="7 8" id="KW-0807">Transducer</keyword>
<comment type="function">
    <text evidence="8">Gustatory receptor which mediates acceptance or avoidance behavior, depending on its substrates.</text>
</comment>
<dbReference type="PANTHER" id="PTHR21143">
    <property type="entry name" value="INVERTEBRATE GUSTATORY RECEPTOR"/>
    <property type="match status" value="1"/>
</dbReference>
<reference evidence="10" key="1">
    <citation type="submission" date="2024-04" db="EMBL/GenBank/DDBJ databases">
        <authorList>
            <consortium name="Molecular Ecology Group"/>
        </authorList>
    </citation>
    <scope>NUCLEOTIDE SEQUENCE</scope>
</reference>
<dbReference type="PANTHER" id="PTHR21143:SF134">
    <property type="entry name" value="GUSTATORY RECEPTOR"/>
    <property type="match status" value="1"/>
</dbReference>
<dbReference type="Proteomes" id="UP001497644">
    <property type="component" value="Chromosome 14"/>
</dbReference>
<dbReference type="Pfam" id="PF08395">
    <property type="entry name" value="7tm_7"/>
    <property type="match status" value="2"/>
</dbReference>
<sequence>MTQEMKDEITLQVEDNKPSMEHYRTHSMFVSWFLNVITRPPKCSKAITILHIIHIVICFVIVACDAPKYFTYISDLDNFYKSAINKIMFYVIRVMCCVSMLYYGYHNIKQYEKWPKLMSKMKNLDQQISKETPMNDRPIKIVEVLVNLATLGALLLIITVYFFFTHLEKDNTLLIRYYTLAQSLINSFIFDVIVYVLYHRFQTINKLIMQLDKQFNAPLITSKIRCIRRLHNEIYDVVIMVNDIHGFHLLLFSVYCIIMVVAALQYIYICVAENYYVFMPLNNITWILCTAQFGVTCWICTLVCQESENTGVIISTIALNCSDVNLDNQNGTRNQSNVEVPSKNQDSEQNSNRSSSNNENRDVLKNLPCKYLDRDHVKKEIDNFWIQSQQHRVVITACNFFEMNNALFTGFVGVIINYLIILIQCYEPDRTQKLPEDFQILRSDVQKIPAIQNETEK</sequence>
<keyword evidence="2 8" id="KW-1003">Cell membrane</keyword>
<proteinExistence type="inferred from homology"/>
<keyword evidence="5 8" id="KW-0472">Membrane</keyword>
<evidence type="ECO:0000256" key="1">
    <source>
        <dbReference type="ARBA" id="ARBA00004651"/>
    </source>
</evidence>
<dbReference type="GO" id="GO:0007635">
    <property type="term" value="P:chemosensory behavior"/>
    <property type="evidence" value="ECO:0007669"/>
    <property type="project" value="TreeGrafter"/>
</dbReference>
<feature type="transmembrane region" description="Helical" evidence="8">
    <location>
        <begin position="249"/>
        <end position="269"/>
    </location>
</feature>
<dbReference type="GO" id="GO:0030424">
    <property type="term" value="C:axon"/>
    <property type="evidence" value="ECO:0007669"/>
    <property type="project" value="TreeGrafter"/>
</dbReference>
<keyword evidence="4 8" id="KW-1133">Transmembrane helix</keyword>
<feature type="transmembrane region" description="Helical" evidence="8">
    <location>
        <begin position="83"/>
        <end position="105"/>
    </location>
</feature>
<evidence type="ECO:0000256" key="4">
    <source>
        <dbReference type="ARBA" id="ARBA00022989"/>
    </source>
</evidence>
<feature type="transmembrane region" description="Helical" evidence="8">
    <location>
        <begin position="406"/>
        <end position="426"/>
    </location>
</feature>
<name>A0AAV2NDI0_9HYME</name>
<dbReference type="GO" id="GO:0030425">
    <property type="term" value="C:dendrite"/>
    <property type="evidence" value="ECO:0007669"/>
    <property type="project" value="TreeGrafter"/>
</dbReference>
<keyword evidence="11" id="KW-1185">Reference proteome</keyword>
<feature type="region of interest" description="Disordered" evidence="9">
    <location>
        <begin position="333"/>
        <end position="361"/>
    </location>
</feature>